<dbReference type="SUPFAM" id="SSF48452">
    <property type="entry name" value="TPR-like"/>
    <property type="match status" value="2"/>
</dbReference>
<name>A0A7R8HAN4_LEPSM</name>
<organism evidence="6 7">
    <name type="scientific">Lepeophtheirus salmonis</name>
    <name type="common">Salmon louse</name>
    <name type="synonym">Caligus salmonis</name>
    <dbReference type="NCBI Taxonomy" id="72036"/>
    <lineage>
        <taxon>Eukaryota</taxon>
        <taxon>Metazoa</taxon>
        <taxon>Ecdysozoa</taxon>
        <taxon>Arthropoda</taxon>
        <taxon>Crustacea</taxon>
        <taxon>Multicrustacea</taxon>
        <taxon>Hexanauplia</taxon>
        <taxon>Copepoda</taxon>
        <taxon>Siphonostomatoida</taxon>
        <taxon>Caligidae</taxon>
        <taxon>Lepeophtheirus</taxon>
    </lineage>
</organism>
<dbReference type="AlphaFoldDB" id="A0A7R8HAN4"/>
<evidence type="ECO:0000259" key="5">
    <source>
        <dbReference type="Pfam" id="PF19440"/>
    </source>
</evidence>
<dbReference type="PROSITE" id="PS50005">
    <property type="entry name" value="TPR"/>
    <property type="match status" value="1"/>
</dbReference>
<dbReference type="Pfam" id="PF14712">
    <property type="entry name" value="Snapin_Pallidin"/>
    <property type="match status" value="1"/>
</dbReference>
<evidence type="ECO:0000256" key="4">
    <source>
        <dbReference type="SAM" id="MobiDB-lite"/>
    </source>
</evidence>
<dbReference type="PANTHER" id="PTHR23083:SF464">
    <property type="entry name" value="TETRATRICOPEPTIDE REPEAT DOMAIN 7, ISOFORM A"/>
    <property type="match status" value="1"/>
</dbReference>
<evidence type="ECO:0000256" key="2">
    <source>
        <dbReference type="ARBA" id="ARBA00038251"/>
    </source>
</evidence>
<gene>
    <name evidence="6" type="ORF">LSAA_12504</name>
</gene>
<feature type="region of interest" description="Disordered" evidence="4">
    <location>
        <begin position="1"/>
        <end position="35"/>
    </location>
</feature>
<keyword evidence="7" id="KW-1185">Reference proteome</keyword>
<dbReference type="EMBL" id="HG994585">
    <property type="protein sequence ID" value="CAF2969404.1"/>
    <property type="molecule type" value="Genomic_DNA"/>
</dbReference>
<dbReference type="InterPro" id="IPR045819">
    <property type="entry name" value="TTC7_N"/>
</dbReference>
<dbReference type="InterPro" id="IPR028119">
    <property type="entry name" value="Snapin/Pallidin/Snn1"/>
</dbReference>
<evidence type="ECO:0000256" key="3">
    <source>
        <dbReference type="SAM" id="Coils"/>
    </source>
</evidence>
<comment type="similarity">
    <text evidence="2">Belongs to the YPP1 family.</text>
</comment>
<feature type="compositionally biased region" description="Basic and acidic residues" evidence="4">
    <location>
        <begin position="24"/>
        <end position="35"/>
    </location>
</feature>
<evidence type="ECO:0000313" key="7">
    <source>
        <dbReference type="Proteomes" id="UP000675881"/>
    </source>
</evidence>
<accession>A0A7R8HAN4</accession>
<keyword evidence="3" id="KW-0175">Coiled coil</keyword>
<evidence type="ECO:0000256" key="1">
    <source>
        <dbReference type="ARBA" id="ARBA00002550"/>
    </source>
</evidence>
<dbReference type="InterPro" id="IPR051722">
    <property type="entry name" value="Endocytosis_PI4K-reg_protein"/>
</dbReference>
<dbReference type="Proteomes" id="UP000675881">
    <property type="component" value="Chromosome 6"/>
</dbReference>
<protein>
    <submittedName>
        <fullName evidence="6">TTC7</fullName>
    </submittedName>
</protein>
<dbReference type="OrthoDB" id="5399166at2759"/>
<dbReference type="InterPro" id="IPR019734">
    <property type="entry name" value="TPR_rpt"/>
</dbReference>
<feature type="coiled-coil region" evidence="3">
    <location>
        <begin position="57"/>
        <end position="84"/>
    </location>
</feature>
<proteinExistence type="inferred from homology"/>
<reference evidence="6" key="1">
    <citation type="submission" date="2021-02" db="EMBL/GenBank/DDBJ databases">
        <authorList>
            <person name="Bekaert M."/>
        </authorList>
    </citation>
    <scope>NUCLEOTIDE SEQUENCE</scope>
    <source>
        <strain evidence="6">IoA-00</strain>
    </source>
</reference>
<evidence type="ECO:0000313" key="6">
    <source>
        <dbReference type="EMBL" id="CAF2969404.1"/>
    </source>
</evidence>
<dbReference type="InterPro" id="IPR011990">
    <property type="entry name" value="TPR-like_helical_dom_sf"/>
</dbReference>
<dbReference type="Pfam" id="PF13181">
    <property type="entry name" value="TPR_8"/>
    <property type="match status" value="1"/>
</dbReference>
<dbReference type="Pfam" id="PF19440">
    <property type="entry name" value="TTC7_N"/>
    <property type="match status" value="1"/>
</dbReference>
<dbReference type="PANTHER" id="PTHR23083">
    <property type="entry name" value="TETRATRICOPEPTIDE REPEAT PROTEIN, TPR"/>
    <property type="match status" value="1"/>
</dbReference>
<dbReference type="GO" id="GO:0046854">
    <property type="term" value="P:phosphatidylinositol phosphate biosynthetic process"/>
    <property type="evidence" value="ECO:0007669"/>
    <property type="project" value="TreeGrafter"/>
</dbReference>
<dbReference type="GO" id="GO:0005886">
    <property type="term" value="C:plasma membrane"/>
    <property type="evidence" value="ECO:0007669"/>
    <property type="project" value="TreeGrafter"/>
</dbReference>
<dbReference type="GO" id="GO:0072659">
    <property type="term" value="P:protein localization to plasma membrane"/>
    <property type="evidence" value="ECO:0007669"/>
    <property type="project" value="TreeGrafter"/>
</dbReference>
<sequence length="978" mass="111224">MSEGERSDPPLLEEDSQSTATSLGEDKSNHFEPTRDTLSEGILSLLRPTLESIDTSVADTRQAQTELKTQIEKLTADLEEIAKKQDCPVKLETYVDKLHNSKRKVLVVSNILQGAQERLNRIHQLSMKETAKRRTLLEPKIEIERSREESNWKRIVDLAEQVKQRPDKQFETLASFLIGEGKLEEFLEENPPKETNIAKAKTGLQEAKQCLNRTIGEEAKKLGVHLDSFILLGKIHFAQGLYNEALKYYEKAQLDMLEEKALPPRSLKIIAEAFAIKGLCYEKIPLQNTSKHKSIERENNILRFYELAADLTLLFLQTADRASSTAGYGTGTANQSTWSVTSVGTGGSSSSPIPSFNNVQHKLGYILETVLLKAPALCIRSNDINKAINRFRTMLFAEESESTKSIRQNVCKQLSETLLQQVSDVAYHKPEVESSPQHQKRTASRNYLMDSPWKPRKHAVQSNSQTQVGTLNDSSIFHPRSRIEEIVLLLLIAEYLASKEAVLSQSPEFRDTRKRTYHNATVIYDILSVTLSRFSQFHLLSDVLERSMKFSFGESHSWTQFALNLAAEGQYYRAVIVYRQVAHLNDEEVGPSLVMARLCYEKLARHDEGLDWSKRALSKDKSGLHKGRCNVYLGIGYSLLSYEQENEKDRNETLNLASNCFENAVKFDPNDHLAEFYLAYHSARRRRIHEASDRVRRALKLQPDHLASLHLFILLLSASGEREAALELTTQTLEEYPDSIALMTLKVNLEEVVKGPSVAILTVKKMLSQWQNLNYDQNSFTKKPLFINHQFISKENYSSSSYAQMRIWLLAAELHLHQGNVEAADLCVNEAKQISPLNHHIMYVKGLINEKIGELSDAQQCFENCLGVNPSFINGLYYLAKVYTAQGYHRLAEQTLKTGLRLDPNNESLWRLTGEVTEAIALEIMESYEDEPNDTVHIKEESESTPSEENINWEKKLATPDKKFNKSSFIYLFIPKLC</sequence>
<comment type="function">
    <text evidence="1">Involved in endocytosis.</text>
</comment>
<dbReference type="SMART" id="SM00028">
    <property type="entry name" value="TPR"/>
    <property type="match status" value="6"/>
</dbReference>
<dbReference type="Gene3D" id="1.25.40.10">
    <property type="entry name" value="Tetratricopeptide repeat domain"/>
    <property type="match status" value="2"/>
</dbReference>
<feature type="domain" description="Tetratricopeptide repeat protein 7 N-terminal" evidence="5">
    <location>
        <begin position="132"/>
        <end position="544"/>
    </location>
</feature>